<accession>A0A6J5V0A9</accession>
<gene>
    <name evidence="2" type="ORF">CURHAP_LOCUS33770</name>
</gene>
<evidence type="ECO:0000313" key="2">
    <source>
        <dbReference type="EMBL" id="CAB4280825.1"/>
    </source>
</evidence>
<organism evidence="2 3">
    <name type="scientific">Prunus armeniaca</name>
    <name type="common">Apricot</name>
    <name type="synonym">Armeniaca vulgaris</name>
    <dbReference type="NCBI Taxonomy" id="36596"/>
    <lineage>
        <taxon>Eukaryota</taxon>
        <taxon>Viridiplantae</taxon>
        <taxon>Streptophyta</taxon>
        <taxon>Embryophyta</taxon>
        <taxon>Tracheophyta</taxon>
        <taxon>Spermatophyta</taxon>
        <taxon>Magnoliopsida</taxon>
        <taxon>eudicotyledons</taxon>
        <taxon>Gunneridae</taxon>
        <taxon>Pentapetalae</taxon>
        <taxon>rosids</taxon>
        <taxon>fabids</taxon>
        <taxon>Rosales</taxon>
        <taxon>Rosaceae</taxon>
        <taxon>Amygdaloideae</taxon>
        <taxon>Amygdaleae</taxon>
        <taxon>Prunus</taxon>
    </lineage>
</organism>
<reference evidence="2 3" key="1">
    <citation type="submission" date="2020-05" db="EMBL/GenBank/DDBJ databases">
        <authorList>
            <person name="Campoy J."/>
            <person name="Schneeberger K."/>
            <person name="Spophaly S."/>
        </authorList>
    </citation>
    <scope>NUCLEOTIDE SEQUENCE [LARGE SCALE GENOMIC DNA]</scope>
    <source>
        <strain evidence="2">PruArmRojPasFocal</strain>
    </source>
</reference>
<feature type="region of interest" description="Disordered" evidence="1">
    <location>
        <begin position="26"/>
        <end position="72"/>
    </location>
</feature>
<protein>
    <submittedName>
        <fullName evidence="2">Uncharacterized protein</fullName>
    </submittedName>
</protein>
<name>A0A6J5V0A9_PRUAR</name>
<dbReference type="AlphaFoldDB" id="A0A6J5V0A9"/>
<dbReference type="EMBL" id="CAEKDK010000005">
    <property type="protein sequence ID" value="CAB4280825.1"/>
    <property type="molecule type" value="Genomic_DNA"/>
</dbReference>
<evidence type="ECO:0000313" key="3">
    <source>
        <dbReference type="Proteomes" id="UP000507222"/>
    </source>
</evidence>
<proteinExistence type="predicted"/>
<evidence type="ECO:0000256" key="1">
    <source>
        <dbReference type="SAM" id="MobiDB-lite"/>
    </source>
</evidence>
<dbReference type="Proteomes" id="UP000507222">
    <property type="component" value="Unassembled WGS sequence"/>
</dbReference>
<sequence length="81" mass="8100">MGPALSGGPGGRGVSCRVVSKGREVNACGERGSGGGLPLPRSPYPLKDRKVDKPVGPTGAPSPKSPGIFPFQSQILSSLSG</sequence>